<protein>
    <submittedName>
        <fullName evidence="2">Uncharacterized protein</fullName>
    </submittedName>
</protein>
<feature type="transmembrane region" description="Helical" evidence="1">
    <location>
        <begin position="87"/>
        <end position="109"/>
    </location>
</feature>
<evidence type="ECO:0000313" key="3">
    <source>
        <dbReference type="Proteomes" id="UP000240608"/>
    </source>
</evidence>
<proteinExistence type="predicted"/>
<dbReference type="EMBL" id="PYVU01000245">
    <property type="protein sequence ID" value="PTB92310.1"/>
    <property type="molecule type" value="Genomic_DNA"/>
</dbReference>
<reference evidence="2 3" key="1">
    <citation type="submission" date="2018-03" db="EMBL/GenBank/DDBJ databases">
        <title>Cross-interface Injection: A General Nanoliter Liquid Handling Method Applied to Single Cells Genome Amplification Automated Nanoliter Liquid Handling Applied to Single Cell Multiple Displacement Amplification.</title>
        <authorList>
            <person name="Yun J."/>
            <person name="Xu P."/>
            <person name="Xu J."/>
            <person name="Dai X."/>
            <person name="Wang Y."/>
            <person name="Zheng X."/>
            <person name="Cao C."/>
            <person name="Yi Q."/>
            <person name="Zhu Y."/>
            <person name="Wang L."/>
            <person name="Dong Z."/>
            <person name="Huang Y."/>
            <person name="Huang L."/>
            <person name="Du W."/>
        </authorList>
    </citation>
    <scope>NUCLEOTIDE SEQUENCE [LARGE SCALE GENOMIC DNA]</scope>
    <source>
        <strain evidence="2 3">Z-D1-2</strain>
    </source>
</reference>
<name>A0A2T4DEQ0_9BACT</name>
<feature type="transmembrane region" description="Helical" evidence="1">
    <location>
        <begin position="115"/>
        <end position="134"/>
    </location>
</feature>
<keyword evidence="1" id="KW-1133">Transmembrane helix</keyword>
<accession>A0A2T4DEQ0</accession>
<organism evidence="2 3">
    <name type="scientific">Marivirga lumbricoides</name>
    <dbReference type="NCBI Taxonomy" id="1046115"/>
    <lineage>
        <taxon>Bacteria</taxon>
        <taxon>Pseudomonadati</taxon>
        <taxon>Bacteroidota</taxon>
        <taxon>Cytophagia</taxon>
        <taxon>Cytophagales</taxon>
        <taxon>Marivirgaceae</taxon>
        <taxon>Marivirga</taxon>
    </lineage>
</organism>
<evidence type="ECO:0000313" key="2">
    <source>
        <dbReference type="EMBL" id="PTB92310.1"/>
    </source>
</evidence>
<keyword evidence="1" id="KW-0812">Transmembrane</keyword>
<gene>
    <name evidence="2" type="ORF">C9994_14285</name>
</gene>
<dbReference type="Proteomes" id="UP000240608">
    <property type="component" value="Unassembled WGS sequence"/>
</dbReference>
<keyword evidence="1" id="KW-0472">Membrane</keyword>
<feature type="transmembrane region" description="Helical" evidence="1">
    <location>
        <begin position="7"/>
        <end position="28"/>
    </location>
</feature>
<dbReference type="AlphaFoldDB" id="A0A2T4DEQ0"/>
<sequence length="224" mass="26670">MDQLKNYIPFTTFFLITGSSLKLITYYSNFGINIISYMDISEFSFTFLEDIYSYIFVFGGFLMWTIIDDVFTKASEEIDIEEKRRKYFYKLTVTFFIIYGCQTFCKIFFVNTIVLSVAIFTVFLVCVIFILRYAKFDKQSKYFTLIPTFLFISYLQANLNIAKIEENQVFQEKYKITVFQKTLITNSKIIMLGRIKNYTFLYDKESNSTKVYHNKDILEFQISI</sequence>
<comment type="caution">
    <text evidence="2">The sequence shown here is derived from an EMBL/GenBank/DDBJ whole genome shotgun (WGS) entry which is preliminary data.</text>
</comment>
<feature type="transmembrane region" description="Helical" evidence="1">
    <location>
        <begin position="51"/>
        <end position="67"/>
    </location>
</feature>
<evidence type="ECO:0000256" key="1">
    <source>
        <dbReference type="SAM" id="Phobius"/>
    </source>
</evidence>